<keyword evidence="2" id="KW-1185">Reference proteome</keyword>
<name>A0ACB8EX79_9SAUR</name>
<gene>
    <name evidence="1" type="primary">FGF11</name>
    <name evidence="1" type="ORF">K3G42_015049</name>
</gene>
<evidence type="ECO:0000313" key="1">
    <source>
        <dbReference type="EMBL" id="KAH7997365.1"/>
    </source>
</evidence>
<comment type="caution">
    <text evidence="1">The sequence shown here is derived from an EMBL/GenBank/DDBJ whole genome shotgun (WGS) entry which is preliminary data.</text>
</comment>
<proteinExistence type="predicted"/>
<protein>
    <submittedName>
        <fullName evidence="1">Fibroblast growth factor 11</fullName>
    </submittedName>
</protein>
<dbReference type="Proteomes" id="UP000827872">
    <property type="component" value="Linkage Group LG15"/>
</dbReference>
<sequence length="80" mass="9093">MAALASSLIRQKREIRDPVASRPVSAQRKVCPRGTKSLCQKQLLILISKVRLCGGRKGRLEKSPAFRRFRRPFLENMSAK</sequence>
<evidence type="ECO:0000313" key="2">
    <source>
        <dbReference type="Proteomes" id="UP000827872"/>
    </source>
</evidence>
<dbReference type="EMBL" id="CM037628">
    <property type="protein sequence ID" value="KAH7997365.1"/>
    <property type="molecule type" value="Genomic_DNA"/>
</dbReference>
<accession>A0ACB8EX79</accession>
<reference evidence="1" key="1">
    <citation type="submission" date="2021-08" db="EMBL/GenBank/DDBJ databases">
        <title>The first chromosome-level gecko genome reveals the dynamic sex chromosomes of Neotropical dwarf geckos (Sphaerodactylidae: Sphaerodactylus).</title>
        <authorList>
            <person name="Pinto B.J."/>
            <person name="Keating S.E."/>
            <person name="Gamble T."/>
        </authorList>
    </citation>
    <scope>NUCLEOTIDE SEQUENCE</scope>
    <source>
        <strain evidence="1">TG3544</strain>
    </source>
</reference>
<organism evidence="1 2">
    <name type="scientific">Sphaerodactylus townsendi</name>
    <dbReference type="NCBI Taxonomy" id="933632"/>
    <lineage>
        <taxon>Eukaryota</taxon>
        <taxon>Metazoa</taxon>
        <taxon>Chordata</taxon>
        <taxon>Craniata</taxon>
        <taxon>Vertebrata</taxon>
        <taxon>Euteleostomi</taxon>
        <taxon>Lepidosauria</taxon>
        <taxon>Squamata</taxon>
        <taxon>Bifurcata</taxon>
        <taxon>Gekkota</taxon>
        <taxon>Sphaerodactylidae</taxon>
        <taxon>Sphaerodactylus</taxon>
    </lineage>
</organism>